<dbReference type="Pfam" id="PF01613">
    <property type="entry name" value="Flavin_Reduct"/>
    <property type="match status" value="1"/>
</dbReference>
<evidence type="ECO:0000259" key="1">
    <source>
        <dbReference type="SMART" id="SM00903"/>
    </source>
</evidence>
<comment type="caution">
    <text evidence="2">The sequence shown here is derived from an EMBL/GenBank/DDBJ whole genome shotgun (WGS) entry which is preliminary data.</text>
</comment>
<proteinExistence type="predicted"/>
<dbReference type="InterPro" id="IPR002563">
    <property type="entry name" value="Flavin_Rdtase-like_dom"/>
</dbReference>
<dbReference type="PANTHER" id="PTHR43812:SF2">
    <property type="entry name" value="FLAVIN REDUCTASE LIKE DOMAIN-CONTAINING PROTEIN"/>
    <property type="match status" value="1"/>
</dbReference>
<protein>
    <submittedName>
        <fullName evidence="2">Flavin reductase family protein</fullName>
    </submittedName>
</protein>
<sequence length="212" mass="22517">MTADGQDAHFYEPSEGTGLPHSPFNAIIAPRPIGWISSSSTEGVLNLAPFSFFNAFNYEPPIIGFASNGAKDSLVNATDTGEFCWNLVTKDLASAMNATSAAVAPGVDEFELAGLTPAASRIVGAPHVAEAKVVFECRTTQVVPLQTLTGDVTVTSVVFGEVVGVHIDRSLLKDGIYQTAQADPVLRAGGPADYFTLTEENRFQMERPEATH</sequence>
<evidence type="ECO:0000313" key="2">
    <source>
        <dbReference type="EMBL" id="HIW92007.1"/>
    </source>
</evidence>
<accession>A0A9D1ULD1</accession>
<dbReference type="InterPro" id="IPR012349">
    <property type="entry name" value="Split_barrel_FMN-bd"/>
</dbReference>
<dbReference type="AlphaFoldDB" id="A0A9D1ULD1"/>
<reference evidence="2" key="1">
    <citation type="journal article" date="2021" name="PeerJ">
        <title>Extensive microbial diversity within the chicken gut microbiome revealed by metagenomics and culture.</title>
        <authorList>
            <person name="Gilroy R."/>
            <person name="Ravi A."/>
            <person name="Getino M."/>
            <person name="Pursley I."/>
            <person name="Horton D.L."/>
            <person name="Alikhan N.F."/>
            <person name="Baker D."/>
            <person name="Gharbi K."/>
            <person name="Hall N."/>
            <person name="Watson M."/>
            <person name="Adriaenssens E.M."/>
            <person name="Foster-Nyarko E."/>
            <person name="Jarju S."/>
            <person name="Secka A."/>
            <person name="Antonio M."/>
            <person name="Oren A."/>
            <person name="Chaudhuri R.R."/>
            <person name="La Ragione R."/>
            <person name="Hildebrand F."/>
            <person name="Pallen M.J."/>
        </authorList>
    </citation>
    <scope>NUCLEOTIDE SEQUENCE</scope>
    <source>
        <strain evidence="2">CHK32-1732</strain>
    </source>
</reference>
<dbReference type="GO" id="GO:0016646">
    <property type="term" value="F:oxidoreductase activity, acting on the CH-NH group of donors, NAD or NADP as acceptor"/>
    <property type="evidence" value="ECO:0007669"/>
    <property type="project" value="UniProtKB-ARBA"/>
</dbReference>
<dbReference type="SMART" id="SM00903">
    <property type="entry name" value="Flavin_Reduct"/>
    <property type="match status" value="1"/>
</dbReference>
<evidence type="ECO:0000313" key="3">
    <source>
        <dbReference type="Proteomes" id="UP000824190"/>
    </source>
</evidence>
<gene>
    <name evidence="2" type="ORF">H9870_10140</name>
</gene>
<dbReference type="GO" id="GO:0010181">
    <property type="term" value="F:FMN binding"/>
    <property type="evidence" value="ECO:0007669"/>
    <property type="project" value="InterPro"/>
</dbReference>
<dbReference type="Gene3D" id="2.30.110.10">
    <property type="entry name" value="Electron Transport, Fmn-binding Protein, Chain A"/>
    <property type="match status" value="1"/>
</dbReference>
<dbReference type="PANTHER" id="PTHR43812">
    <property type="entry name" value="BLR2425 PROTEIN"/>
    <property type="match status" value="1"/>
</dbReference>
<reference evidence="2" key="2">
    <citation type="submission" date="2021-04" db="EMBL/GenBank/DDBJ databases">
        <authorList>
            <person name="Gilroy R."/>
        </authorList>
    </citation>
    <scope>NUCLEOTIDE SEQUENCE</scope>
    <source>
        <strain evidence="2">CHK32-1732</strain>
    </source>
</reference>
<dbReference type="EMBL" id="DXGC01000083">
    <property type="protein sequence ID" value="HIW92007.1"/>
    <property type="molecule type" value="Genomic_DNA"/>
</dbReference>
<organism evidence="2 3">
    <name type="scientific">Candidatus Corynebacterium avicola</name>
    <dbReference type="NCBI Taxonomy" id="2838527"/>
    <lineage>
        <taxon>Bacteria</taxon>
        <taxon>Bacillati</taxon>
        <taxon>Actinomycetota</taxon>
        <taxon>Actinomycetes</taxon>
        <taxon>Mycobacteriales</taxon>
        <taxon>Corynebacteriaceae</taxon>
        <taxon>Corynebacterium</taxon>
    </lineage>
</organism>
<dbReference type="Proteomes" id="UP000824190">
    <property type="component" value="Unassembled WGS sequence"/>
</dbReference>
<dbReference type="SUPFAM" id="SSF50475">
    <property type="entry name" value="FMN-binding split barrel"/>
    <property type="match status" value="1"/>
</dbReference>
<feature type="domain" description="Flavin reductase like" evidence="1">
    <location>
        <begin position="26"/>
        <end position="179"/>
    </location>
</feature>
<name>A0A9D1ULD1_9CORY</name>